<dbReference type="PANTHER" id="PTHR44757">
    <property type="entry name" value="DIGUANYLATE CYCLASE DGCP"/>
    <property type="match status" value="1"/>
</dbReference>
<evidence type="ECO:0000256" key="1">
    <source>
        <dbReference type="ARBA" id="ARBA00004651"/>
    </source>
</evidence>
<feature type="domain" description="GGDEF" evidence="9">
    <location>
        <begin position="408"/>
        <end position="541"/>
    </location>
</feature>
<reference evidence="10" key="1">
    <citation type="submission" date="2023-07" db="EMBL/GenBank/DDBJ databases">
        <title>Ureibacillus sp. isolated from freshwater well.</title>
        <authorList>
            <person name="Kirdat K."/>
            <person name="Bhatt A."/>
            <person name="Teware R."/>
            <person name="Bhavsar Y."/>
            <person name="Yadav A."/>
        </authorList>
    </citation>
    <scope>NUCLEOTIDE SEQUENCE</scope>
    <source>
        <strain evidence="10">BA0131</strain>
    </source>
</reference>
<evidence type="ECO:0000313" key="10">
    <source>
        <dbReference type="EMBL" id="MDN4495077.1"/>
    </source>
</evidence>
<keyword evidence="2" id="KW-1003">Cell membrane</keyword>
<dbReference type="InterPro" id="IPR001633">
    <property type="entry name" value="EAL_dom"/>
</dbReference>
<feature type="transmembrane region" description="Helical" evidence="6">
    <location>
        <begin position="6"/>
        <end position="28"/>
    </location>
</feature>
<keyword evidence="4 6" id="KW-1133">Transmembrane helix</keyword>
<accession>A0ABT8GUJ1</accession>
<evidence type="ECO:0000256" key="3">
    <source>
        <dbReference type="ARBA" id="ARBA00022692"/>
    </source>
</evidence>
<dbReference type="InterPro" id="IPR043128">
    <property type="entry name" value="Rev_trsase/Diguanyl_cyclase"/>
</dbReference>
<proteinExistence type="predicted"/>
<dbReference type="SMART" id="SM00052">
    <property type="entry name" value="EAL"/>
    <property type="match status" value="1"/>
</dbReference>
<dbReference type="PROSITE" id="PS50887">
    <property type="entry name" value="GGDEF"/>
    <property type="match status" value="1"/>
</dbReference>
<comment type="caution">
    <text evidence="10">The sequence shown here is derived from an EMBL/GenBank/DDBJ whole genome shotgun (WGS) entry which is preliminary data.</text>
</comment>
<dbReference type="EMBL" id="JAUHTQ010000015">
    <property type="protein sequence ID" value="MDN4495077.1"/>
    <property type="molecule type" value="Genomic_DNA"/>
</dbReference>
<dbReference type="CDD" id="cd12913">
    <property type="entry name" value="PDC1_MCP_like"/>
    <property type="match status" value="1"/>
</dbReference>
<dbReference type="InterPro" id="IPR000160">
    <property type="entry name" value="GGDEF_dom"/>
</dbReference>
<dbReference type="PANTHER" id="PTHR44757:SF2">
    <property type="entry name" value="BIOFILM ARCHITECTURE MAINTENANCE PROTEIN MBAA"/>
    <property type="match status" value="1"/>
</dbReference>
<evidence type="ECO:0000256" key="2">
    <source>
        <dbReference type="ARBA" id="ARBA00022475"/>
    </source>
</evidence>
<evidence type="ECO:0000259" key="9">
    <source>
        <dbReference type="PROSITE" id="PS50887"/>
    </source>
</evidence>
<dbReference type="NCBIfam" id="TIGR00254">
    <property type="entry name" value="GGDEF"/>
    <property type="match status" value="1"/>
</dbReference>
<organism evidence="10 11">
    <name type="scientific">Ureibacillus aquaedulcis</name>
    <dbReference type="NCBI Taxonomy" id="3058421"/>
    <lineage>
        <taxon>Bacteria</taxon>
        <taxon>Bacillati</taxon>
        <taxon>Bacillota</taxon>
        <taxon>Bacilli</taxon>
        <taxon>Bacillales</taxon>
        <taxon>Caryophanaceae</taxon>
        <taxon>Ureibacillus</taxon>
    </lineage>
</organism>
<dbReference type="Pfam" id="PF00990">
    <property type="entry name" value="GGDEF"/>
    <property type="match status" value="1"/>
</dbReference>
<dbReference type="PROSITE" id="PS50885">
    <property type="entry name" value="HAMP"/>
    <property type="match status" value="1"/>
</dbReference>
<dbReference type="SMART" id="SM00267">
    <property type="entry name" value="GGDEF"/>
    <property type="match status" value="1"/>
</dbReference>
<feature type="transmembrane region" description="Helical" evidence="6">
    <location>
        <begin position="270"/>
        <end position="292"/>
    </location>
</feature>
<dbReference type="InterPro" id="IPR003660">
    <property type="entry name" value="HAMP_dom"/>
</dbReference>
<dbReference type="Gene3D" id="3.30.70.270">
    <property type="match status" value="1"/>
</dbReference>
<dbReference type="CDD" id="cd01948">
    <property type="entry name" value="EAL"/>
    <property type="match status" value="1"/>
</dbReference>
<evidence type="ECO:0000313" key="11">
    <source>
        <dbReference type="Proteomes" id="UP001172743"/>
    </source>
</evidence>
<sequence length="811" mass="92132">MRRRGIRFWALISITAVSFITTVLFVFLSYTRISKSLKDQYINESESVLEQSSNNFTVQFSNVQTILASVSEELEKDFVDVFNTLQFYERLTPSNSPIYLGLENGQYYLSSKQLLPDSYKVVEQEWYQNTGNGNEVSWTEPYLDYLTQELVISASIPVKHNGHNGIAAIQFSIDDISSIISQSVIGEKGLVMLISSSGKILANRDNYLISESIIANNQEALLERSFDEQVPYVIDGQNYLIHTMTIDQNGMSILTAINEKELQNYLIKSLYPIVLTGIVTLLLFSSMAYLVLLRGIKPLKNLGTLMSYVELGNYDVYAKEKKYLEVYQLSKGFNSMIRAIKKRDRELNLTYNELKKTEGQLRSKYEQLKASEEKILHLASYDPLTGVLNRRSLMQLLEESIEHHNGESLKGIIFLDLDNFKTVNDSLGHTMGDKLIIEVANRLSSITAGNKNVARISGDEFIIIIHDLQSENEIEAFAKEIVQTFDEPLIVDAKQLNVTASMGVALFPIHADSTEELIKFADMAMYQVKGLGKNGYKIFDEDIKKAVDEKVEIELGIGECLKENNFELVFQPLFNVQQGRITNVEALLRSKSSALSKFNIFQIIQTAEITGQIIEIDKWVLREACLSIQKINKEVEVPLHISVNVSALHIMQQDFVSNVKEIIEETGVKPEWIDLEITETSLMESFDQNINKLYELKEKGISLHLDDFGTGYSSLNYLNSLPIDHVKIDKSFIDKMLESKKDSKIVETIIALSHNIGLKVVAEGVEYKEQFELLTDYQCELMQGYFISKPANYETIIERVNNNLKEKIISV</sequence>
<dbReference type="CDD" id="cd01949">
    <property type="entry name" value="GGDEF"/>
    <property type="match status" value="1"/>
</dbReference>
<dbReference type="InterPro" id="IPR029151">
    <property type="entry name" value="Sensor-like_sf"/>
</dbReference>
<evidence type="ECO:0000259" key="7">
    <source>
        <dbReference type="PROSITE" id="PS50883"/>
    </source>
</evidence>
<evidence type="ECO:0000256" key="4">
    <source>
        <dbReference type="ARBA" id="ARBA00022989"/>
    </source>
</evidence>
<dbReference type="RefSeq" id="WP_301139397.1">
    <property type="nucleotide sequence ID" value="NZ_JAUHTQ010000015.1"/>
</dbReference>
<dbReference type="InterPro" id="IPR033479">
    <property type="entry name" value="dCache_1"/>
</dbReference>
<dbReference type="Pfam" id="PF02743">
    <property type="entry name" value="dCache_1"/>
    <property type="match status" value="1"/>
</dbReference>
<feature type="domain" description="EAL" evidence="7">
    <location>
        <begin position="550"/>
        <end position="804"/>
    </location>
</feature>
<dbReference type="SUPFAM" id="SSF141868">
    <property type="entry name" value="EAL domain-like"/>
    <property type="match status" value="1"/>
</dbReference>
<feature type="domain" description="HAMP" evidence="8">
    <location>
        <begin position="293"/>
        <end position="345"/>
    </location>
</feature>
<dbReference type="SUPFAM" id="SSF103190">
    <property type="entry name" value="Sensory domain-like"/>
    <property type="match status" value="1"/>
</dbReference>
<evidence type="ECO:0000256" key="6">
    <source>
        <dbReference type="SAM" id="Phobius"/>
    </source>
</evidence>
<evidence type="ECO:0000256" key="5">
    <source>
        <dbReference type="ARBA" id="ARBA00023136"/>
    </source>
</evidence>
<keyword evidence="3 6" id="KW-0812">Transmembrane</keyword>
<dbReference type="Gene3D" id="3.30.450.20">
    <property type="entry name" value="PAS domain"/>
    <property type="match status" value="2"/>
</dbReference>
<dbReference type="SUPFAM" id="SSF55073">
    <property type="entry name" value="Nucleotide cyclase"/>
    <property type="match status" value="1"/>
</dbReference>
<dbReference type="InterPro" id="IPR052155">
    <property type="entry name" value="Biofilm_reg_signaling"/>
</dbReference>
<gene>
    <name evidence="10" type="ORF">QYB95_16105</name>
</gene>
<evidence type="ECO:0000259" key="8">
    <source>
        <dbReference type="PROSITE" id="PS50885"/>
    </source>
</evidence>
<dbReference type="Pfam" id="PF00563">
    <property type="entry name" value="EAL"/>
    <property type="match status" value="1"/>
</dbReference>
<dbReference type="Proteomes" id="UP001172743">
    <property type="component" value="Unassembled WGS sequence"/>
</dbReference>
<dbReference type="InterPro" id="IPR035919">
    <property type="entry name" value="EAL_sf"/>
</dbReference>
<dbReference type="Gene3D" id="3.20.20.450">
    <property type="entry name" value="EAL domain"/>
    <property type="match status" value="1"/>
</dbReference>
<name>A0ABT8GUJ1_9BACL</name>
<keyword evidence="11" id="KW-1185">Reference proteome</keyword>
<protein>
    <submittedName>
        <fullName evidence="10">EAL domain-containing protein</fullName>
    </submittedName>
</protein>
<dbReference type="InterPro" id="IPR029787">
    <property type="entry name" value="Nucleotide_cyclase"/>
</dbReference>
<dbReference type="PROSITE" id="PS50883">
    <property type="entry name" value="EAL"/>
    <property type="match status" value="1"/>
</dbReference>
<comment type="subcellular location">
    <subcellularLocation>
        <location evidence="1">Cell membrane</location>
        <topology evidence="1">Multi-pass membrane protein</topology>
    </subcellularLocation>
</comment>
<keyword evidence="5 6" id="KW-0472">Membrane</keyword>